<gene>
    <name evidence="2" type="primary">51</name>
    <name evidence="2" type="ORF">SEA_EDEN_51</name>
</gene>
<dbReference type="InterPro" id="IPR003615">
    <property type="entry name" value="HNH_nuc"/>
</dbReference>
<dbReference type="GO" id="GO:0004519">
    <property type="term" value="F:endonuclease activity"/>
    <property type="evidence" value="ECO:0007669"/>
    <property type="project" value="UniProtKB-KW"/>
</dbReference>
<reference evidence="3" key="1">
    <citation type="submission" date="2018-06" db="EMBL/GenBank/DDBJ databases">
        <authorList>
            <person name="Zhirakovskaya E."/>
        </authorList>
    </citation>
    <scope>NUCLEOTIDE SEQUENCE [LARGE SCALE GENOMIC DNA]</scope>
</reference>
<protein>
    <submittedName>
        <fullName evidence="2">HNH endonuclease</fullName>
    </submittedName>
</protein>
<accession>A0A345KWE4</accession>
<evidence type="ECO:0000313" key="2">
    <source>
        <dbReference type="EMBL" id="AXH47346.1"/>
    </source>
</evidence>
<proteinExistence type="predicted"/>
<dbReference type="GO" id="GO:0008270">
    <property type="term" value="F:zinc ion binding"/>
    <property type="evidence" value="ECO:0007669"/>
    <property type="project" value="InterPro"/>
</dbReference>
<dbReference type="GO" id="GO:0003676">
    <property type="term" value="F:nucleic acid binding"/>
    <property type="evidence" value="ECO:0007669"/>
    <property type="project" value="InterPro"/>
</dbReference>
<keyword evidence="2" id="KW-0378">Hydrolase</keyword>
<keyword evidence="2" id="KW-0540">Nuclease</keyword>
<dbReference type="EMBL" id="MH509447">
    <property type="protein sequence ID" value="AXH47346.1"/>
    <property type="molecule type" value="Genomic_DNA"/>
</dbReference>
<dbReference type="RefSeq" id="YP_009806830.1">
    <property type="nucleotide sequence ID" value="NC_048017.1"/>
</dbReference>
<name>A0A345KWE4_9CAUD</name>
<dbReference type="KEGG" id="vg:54997700"/>
<dbReference type="InterPro" id="IPR002711">
    <property type="entry name" value="HNH"/>
</dbReference>
<organism evidence="2 3">
    <name type="scientific">Microbacterium phage Eden</name>
    <dbReference type="NCBI Taxonomy" id="2250289"/>
    <lineage>
        <taxon>Viruses</taxon>
        <taxon>Duplodnaviria</taxon>
        <taxon>Heunggongvirae</taxon>
        <taxon>Uroviricota</taxon>
        <taxon>Caudoviricetes</taxon>
        <taxon>Edenvirus</taxon>
        <taxon>Edenvirus eden</taxon>
    </lineage>
</organism>
<evidence type="ECO:0000259" key="1">
    <source>
        <dbReference type="SMART" id="SM00507"/>
    </source>
</evidence>
<dbReference type="Proteomes" id="UP000260367">
    <property type="component" value="Segment"/>
</dbReference>
<dbReference type="GeneID" id="54997700"/>
<keyword evidence="3" id="KW-1185">Reference proteome</keyword>
<evidence type="ECO:0000313" key="3">
    <source>
        <dbReference type="Proteomes" id="UP000260367"/>
    </source>
</evidence>
<dbReference type="SMART" id="SM00507">
    <property type="entry name" value="HNHc"/>
    <property type="match status" value="1"/>
</dbReference>
<dbReference type="Gene3D" id="1.10.30.50">
    <property type="match status" value="1"/>
</dbReference>
<sequence>MSTAAEALRRSAELTKLAETRWGPKRYWHCVYCGRVGSAVDHFYPTAKGGADEVQNLMPACLSCNASKRHADPIEWMRLVGVPETRIAILIQVAETALWTAPKDLKITRAKLTYRTSDRQTG</sequence>
<keyword evidence="2" id="KW-0255">Endonuclease</keyword>
<dbReference type="Pfam" id="PF01844">
    <property type="entry name" value="HNH"/>
    <property type="match status" value="1"/>
</dbReference>
<feature type="domain" description="HNH nuclease" evidence="1">
    <location>
        <begin position="18"/>
        <end position="66"/>
    </location>
</feature>
<dbReference type="CDD" id="cd00085">
    <property type="entry name" value="HNHc"/>
    <property type="match status" value="1"/>
</dbReference>